<evidence type="ECO:0000313" key="2">
    <source>
        <dbReference type="EMBL" id="MBP2331242.1"/>
    </source>
</evidence>
<name>A0ABS4U3J4_9PSEU</name>
<dbReference type="InterPro" id="IPR021145">
    <property type="entry name" value="Portal_protein_SPP1_Gp6-like"/>
</dbReference>
<proteinExistence type="predicted"/>
<gene>
    <name evidence="2" type="ORF">JOF56_011627</name>
</gene>
<sequence>MRDVLIEPNTQWPPPGHDRLRTHWESWRAWWSGDIRELKKYTPQTAPGGYWERKRNKPGGREIHLPLASDIARTSGELVAGDTPALDFGDTSLTGQWDDLSQTIGWANRLIEAAEVASPLGGSFLRPAWDDRVADYPLLTVVPGDEALPEFRFGHLWSVVFVEELPPPAGWKAQRSGEVWRHLEHHELGQIRHELWLGSSSDVGRQLPLAEHPSTNYFPHQIDTTPIRPGLLCEYIPNYLPNPLVRLPLGRSDYQANETFFDALDTSWDSWMRDIDLGKNRLLISREMLDPVTQTGGRGGFLGRGRKDTPAKAFDIDAEVFTPLEMPAEDQGKPAPITPVQFKIRYQEHAETVAALIEQIVSRAGYAPQTFGMHVEGQLSGTAMRRREHRSYRTRERKRRYMRPPVERCAETLMLINHVMFSGPKPTKRPTLAWRETDQADPKETAETVNLYRQAKAMSCYIAVAMAHPEWDDVQIKEEVARIEKEEAELMAPPPTGHEPPPGTDPNQPPQQPEDDQ</sequence>
<dbReference type="Proteomes" id="UP001519332">
    <property type="component" value="Unassembled WGS sequence"/>
</dbReference>
<dbReference type="Pfam" id="PF05133">
    <property type="entry name" value="SPP1_portal"/>
    <property type="match status" value="1"/>
</dbReference>
<feature type="region of interest" description="Disordered" evidence="1">
    <location>
        <begin position="483"/>
        <end position="517"/>
    </location>
</feature>
<comment type="caution">
    <text evidence="2">The sequence shown here is derived from an EMBL/GenBank/DDBJ whole genome shotgun (WGS) entry which is preliminary data.</text>
</comment>
<dbReference type="RefSeq" id="WP_307855760.1">
    <property type="nucleotide sequence ID" value="NZ_JAGINW010000001.1"/>
</dbReference>
<feature type="compositionally biased region" description="Pro residues" evidence="1">
    <location>
        <begin position="492"/>
        <end position="517"/>
    </location>
</feature>
<organism evidence="2 3">
    <name type="scientific">Kibdelosporangium banguiense</name>
    <dbReference type="NCBI Taxonomy" id="1365924"/>
    <lineage>
        <taxon>Bacteria</taxon>
        <taxon>Bacillati</taxon>
        <taxon>Actinomycetota</taxon>
        <taxon>Actinomycetes</taxon>
        <taxon>Pseudonocardiales</taxon>
        <taxon>Pseudonocardiaceae</taxon>
        <taxon>Kibdelosporangium</taxon>
    </lineage>
</organism>
<evidence type="ECO:0008006" key="4">
    <source>
        <dbReference type="Google" id="ProtNLM"/>
    </source>
</evidence>
<evidence type="ECO:0000313" key="3">
    <source>
        <dbReference type="Proteomes" id="UP001519332"/>
    </source>
</evidence>
<reference evidence="2 3" key="1">
    <citation type="submission" date="2021-03" db="EMBL/GenBank/DDBJ databases">
        <title>Sequencing the genomes of 1000 actinobacteria strains.</title>
        <authorList>
            <person name="Klenk H.-P."/>
        </authorList>
    </citation>
    <scope>NUCLEOTIDE SEQUENCE [LARGE SCALE GENOMIC DNA]</scope>
    <source>
        <strain evidence="2 3">DSM 46670</strain>
    </source>
</reference>
<dbReference type="EMBL" id="JAGINW010000001">
    <property type="protein sequence ID" value="MBP2331242.1"/>
    <property type="molecule type" value="Genomic_DNA"/>
</dbReference>
<keyword evidence="3" id="KW-1185">Reference proteome</keyword>
<evidence type="ECO:0000256" key="1">
    <source>
        <dbReference type="SAM" id="MobiDB-lite"/>
    </source>
</evidence>
<protein>
    <recommendedName>
        <fullName evidence="4">Phage portal protein</fullName>
    </recommendedName>
</protein>
<accession>A0ABS4U3J4</accession>